<dbReference type="InterPro" id="IPR048896">
    <property type="entry name" value="Nop5_56-rel_N"/>
</dbReference>
<dbReference type="EMBL" id="AMPO01000008">
    <property type="protein sequence ID" value="EKF85291.1"/>
    <property type="molecule type" value="Genomic_DNA"/>
</dbReference>
<evidence type="ECO:0000313" key="4">
    <source>
        <dbReference type="EMBL" id="EKF85291.1"/>
    </source>
</evidence>
<protein>
    <submittedName>
        <fullName evidence="4">Pre-mRNA processing ribonucleoprotein, binding domain-containing protein</fullName>
    </submittedName>
</protein>
<dbReference type="GO" id="GO:0030515">
    <property type="term" value="F:snoRNA binding"/>
    <property type="evidence" value="ECO:0007669"/>
    <property type="project" value="InterPro"/>
</dbReference>
<evidence type="ECO:0000259" key="3">
    <source>
        <dbReference type="PROSITE" id="PS51358"/>
    </source>
</evidence>
<dbReference type="RefSeq" id="WP_004031176.1">
    <property type="nucleotide sequence ID" value="NZ_AMPO01000008.1"/>
</dbReference>
<dbReference type="PANTHER" id="PTHR10894">
    <property type="entry name" value="NUCLEOLAR PROTEIN 5 NUCLEOLAR PROTEIN NOP5 NOP58"/>
    <property type="match status" value="1"/>
</dbReference>
<dbReference type="GO" id="GO:0031428">
    <property type="term" value="C:box C/D methylation guide snoRNP complex"/>
    <property type="evidence" value="ECO:0007669"/>
    <property type="project" value="InterPro"/>
</dbReference>
<feature type="region of interest" description="Disordered" evidence="2">
    <location>
        <begin position="373"/>
        <end position="407"/>
    </location>
</feature>
<dbReference type="Gene3D" id="1.10.246.90">
    <property type="entry name" value="Nop domain"/>
    <property type="match status" value="1"/>
</dbReference>
<dbReference type="InterPro" id="IPR042239">
    <property type="entry name" value="Nop_C"/>
</dbReference>
<name>K2QBG4_METFP</name>
<dbReference type="InterPro" id="IPR047099">
    <property type="entry name" value="Nop5_N_sf"/>
</dbReference>
<dbReference type="AlphaFoldDB" id="K2QBG4"/>
<dbReference type="OrthoDB" id="11877at2157"/>
<feature type="domain" description="Nop" evidence="3">
    <location>
        <begin position="258"/>
        <end position="372"/>
    </location>
</feature>
<accession>K2QBG4</accession>
<keyword evidence="4" id="KW-0687">Ribonucleoprotein</keyword>
<proteinExistence type="inferred from homology"/>
<dbReference type="PATRIC" id="fig|1204725.3.peg.1820"/>
<dbReference type="SUPFAM" id="SSF89124">
    <property type="entry name" value="Nop domain"/>
    <property type="match status" value="1"/>
</dbReference>
<dbReference type="InterPro" id="IPR012976">
    <property type="entry name" value="NOSIC"/>
</dbReference>
<keyword evidence="5" id="KW-1185">Reference proteome</keyword>
<dbReference type="SMART" id="SM00931">
    <property type="entry name" value="NOSIC"/>
    <property type="match status" value="1"/>
</dbReference>
<dbReference type="InterPro" id="IPR045056">
    <property type="entry name" value="Nop56/Nop58"/>
</dbReference>
<evidence type="ECO:0000256" key="2">
    <source>
        <dbReference type="SAM" id="MobiDB-lite"/>
    </source>
</evidence>
<gene>
    <name evidence="4" type="ORF">A994_09041</name>
</gene>
<dbReference type="Pfam" id="PF01798">
    <property type="entry name" value="Nop"/>
    <property type="match status" value="1"/>
</dbReference>
<dbReference type="Gene3D" id="1.10.287.660">
    <property type="entry name" value="Helix hairpin bin"/>
    <property type="match status" value="1"/>
</dbReference>
<dbReference type="Gene3D" id="3.30.420.220">
    <property type="match status" value="1"/>
</dbReference>
<comment type="caution">
    <text evidence="4">The sequence shown here is derived from an EMBL/GenBank/DDBJ whole genome shotgun (WGS) entry which is preliminary data.</text>
</comment>
<evidence type="ECO:0000256" key="1">
    <source>
        <dbReference type="ARBA" id="ARBA00009211"/>
    </source>
</evidence>
<dbReference type="Gene3D" id="1.10.150.460">
    <property type="match status" value="1"/>
</dbReference>
<organism evidence="4 5">
    <name type="scientific">Methanobacterium formicicum (strain DSM 3637 / PP1)</name>
    <dbReference type="NCBI Taxonomy" id="1204725"/>
    <lineage>
        <taxon>Archaea</taxon>
        <taxon>Methanobacteriati</taxon>
        <taxon>Methanobacteriota</taxon>
        <taxon>Methanomada group</taxon>
        <taxon>Methanobacteria</taxon>
        <taxon>Methanobacteriales</taxon>
        <taxon>Methanobacteriaceae</taxon>
        <taxon>Methanobacterium</taxon>
    </lineage>
</organism>
<dbReference type="InterPro" id="IPR029012">
    <property type="entry name" value="Helix_hairpin_bin_sf"/>
</dbReference>
<dbReference type="PANTHER" id="PTHR10894:SF0">
    <property type="entry name" value="NUCLEOLAR PROTEIN 56"/>
    <property type="match status" value="1"/>
</dbReference>
<feature type="compositionally biased region" description="Basic residues" evidence="2">
    <location>
        <begin position="377"/>
        <end position="400"/>
    </location>
</feature>
<dbReference type="InterPro" id="IPR036070">
    <property type="entry name" value="Nop_dom_sf"/>
</dbReference>
<dbReference type="Pfam" id="PF21572">
    <property type="entry name" value="Nop5_56-rel_N_Arc"/>
    <property type="match status" value="1"/>
</dbReference>
<sequence>MKCYVVGCFAGFLVLDEDFNLLDYELFPQSELLEKWFLMAEKNVILEEKHLLEKIGKDCDEIIIETSRSSYHYQDLKYNSKFTYHIPSKGGDYLRSNLGEVLQETGFLDRAEDLWSITHKLALQITERKLKEASLSDDLLLIQAIHAIEELEEAEVKLVERIREWYPVHFPEMDEIRDHAKYVELVAEYGDRESIINSSTIDISSGVSNGKMEPGMSLGAELSPSDLEVIQGFARTIQSIQESKKSTTNYVDIKMEEMAPNLRDLVGGSLGAKLIAHTGGIKRLALLPSSTVQILGAEKALFRHLKTGERPPKHGLIYQHPDVRGSRWWIRGKVARTLASKITLAVRKDYFSGEYDPAVKESFQKRLEEIIKEHPFPKRATKSKKGKDKKRKKKKDKFRFKKGDYEY</sequence>
<comment type="similarity">
    <text evidence="1">Belongs to the NOP5/NOP56 family.</text>
</comment>
<dbReference type="Proteomes" id="UP000007360">
    <property type="component" value="Unassembled WGS sequence"/>
</dbReference>
<reference evidence="4 5" key="1">
    <citation type="journal article" date="2012" name="J. Bacteriol.">
        <title>Draft genome sequence of Methanobacterium formicicum DSM 3637, an archaebacterium isolated from the methane producer amoeba Pelomyxa palustris.</title>
        <authorList>
            <person name="Gutierrez G."/>
        </authorList>
    </citation>
    <scope>NUCLEOTIDE SEQUENCE [LARGE SCALE GENOMIC DNA]</scope>
    <source>
        <strain evidence="5">DSM 3637 / PP1</strain>
    </source>
</reference>
<dbReference type="InterPro" id="IPR002687">
    <property type="entry name" value="Nop_dom"/>
</dbReference>
<dbReference type="PROSITE" id="PS51358">
    <property type="entry name" value="NOP"/>
    <property type="match status" value="1"/>
</dbReference>
<evidence type="ECO:0000313" key="5">
    <source>
        <dbReference type="Proteomes" id="UP000007360"/>
    </source>
</evidence>